<dbReference type="PROSITE" id="PS50082">
    <property type="entry name" value="WD_REPEATS_2"/>
    <property type="match status" value="5"/>
</dbReference>
<dbReference type="InterPro" id="IPR001680">
    <property type="entry name" value="WD40_rpt"/>
</dbReference>
<proteinExistence type="predicted"/>
<dbReference type="InterPro" id="IPR036322">
    <property type="entry name" value="WD40_repeat_dom_sf"/>
</dbReference>
<dbReference type="EMBL" id="BQFW01000010">
    <property type="protein sequence ID" value="GJJ74994.1"/>
    <property type="molecule type" value="Genomic_DNA"/>
</dbReference>
<dbReference type="SUPFAM" id="SSF48371">
    <property type="entry name" value="ARM repeat"/>
    <property type="match status" value="1"/>
</dbReference>
<feature type="domain" description="Arm-like repeat" evidence="5">
    <location>
        <begin position="146"/>
        <end position="245"/>
    </location>
</feature>
<dbReference type="SMART" id="SM00320">
    <property type="entry name" value="WD40"/>
    <property type="match status" value="11"/>
</dbReference>
<protein>
    <recommendedName>
        <fullName evidence="8">WD40 repeat-like protein</fullName>
    </recommendedName>
</protein>
<organism evidence="6 7">
    <name type="scientific">Entomortierella parvispora</name>
    <dbReference type="NCBI Taxonomy" id="205924"/>
    <lineage>
        <taxon>Eukaryota</taxon>
        <taxon>Fungi</taxon>
        <taxon>Fungi incertae sedis</taxon>
        <taxon>Mucoromycota</taxon>
        <taxon>Mortierellomycotina</taxon>
        <taxon>Mortierellomycetes</taxon>
        <taxon>Mortierellales</taxon>
        <taxon>Mortierellaceae</taxon>
        <taxon>Entomortierella</taxon>
    </lineage>
</organism>
<feature type="repeat" description="WD" evidence="3">
    <location>
        <begin position="1664"/>
        <end position="1698"/>
    </location>
</feature>
<dbReference type="Pfam" id="PF00400">
    <property type="entry name" value="WD40"/>
    <property type="match status" value="6"/>
</dbReference>
<dbReference type="GO" id="GO:0016251">
    <property type="term" value="F:RNA polymerase II general transcription initiation factor activity"/>
    <property type="evidence" value="ECO:0007669"/>
    <property type="project" value="TreeGrafter"/>
</dbReference>
<dbReference type="Pfam" id="PF23948">
    <property type="entry name" value="ARM_5"/>
    <property type="match status" value="2"/>
</dbReference>
<dbReference type="Proteomes" id="UP000827284">
    <property type="component" value="Unassembled WGS sequence"/>
</dbReference>
<name>A0A9P3LYA2_9FUNG</name>
<feature type="repeat" description="WD" evidence="3">
    <location>
        <begin position="1219"/>
        <end position="1260"/>
    </location>
</feature>
<evidence type="ECO:0000256" key="3">
    <source>
        <dbReference type="PROSITE-ProRule" id="PRU00221"/>
    </source>
</evidence>
<gene>
    <name evidence="6" type="ORF">EMPS_07352</name>
</gene>
<dbReference type="GO" id="GO:0006367">
    <property type="term" value="P:transcription initiation at RNA polymerase II promoter"/>
    <property type="evidence" value="ECO:0007669"/>
    <property type="project" value="TreeGrafter"/>
</dbReference>
<comment type="caution">
    <text evidence="6">The sequence shown here is derived from an EMBL/GenBank/DDBJ whole genome shotgun (WGS) entry which is preliminary data.</text>
</comment>
<feature type="repeat" description="WD" evidence="3">
    <location>
        <begin position="1177"/>
        <end position="1209"/>
    </location>
</feature>
<dbReference type="SUPFAM" id="SSF52540">
    <property type="entry name" value="P-loop containing nucleoside triphosphate hydrolases"/>
    <property type="match status" value="1"/>
</dbReference>
<dbReference type="OrthoDB" id="2443807at2759"/>
<dbReference type="InterPro" id="IPR001646">
    <property type="entry name" value="5peptide_repeat"/>
</dbReference>
<keyword evidence="1 3" id="KW-0853">WD repeat</keyword>
<reference evidence="6" key="1">
    <citation type="submission" date="2021-11" db="EMBL/GenBank/DDBJ databases">
        <authorList>
            <person name="Herlambang A."/>
            <person name="Guo Y."/>
            <person name="Takashima Y."/>
            <person name="Nishizawa T."/>
        </authorList>
    </citation>
    <scope>NUCLEOTIDE SEQUENCE</scope>
    <source>
        <strain evidence="6">E1425</strain>
    </source>
</reference>
<dbReference type="InterPro" id="IPR027417">
    <property type="entry name" value="P-loop_NTPase"/>
</dbReference>
<evidence type="ECO:0000313" key="6">
    <source>
        <dbReference type="EMBL" id="GJJ74994.1"/>
    </source>
</evidence>
<dbReference type="PANTHER" id="PTHR19879">
    <property type="entry name" value="TRANSCRIPTION INITIATION FACTOR TFIID"/>
    <property type="match status" value="1"/>
</dbReference>
<evidence type="ECO:0000259" key="5">
    <source>
        <dbReference type="Pfam" id="PF23948"/>
    </source>
</evidence>
<dbReference type="Gene3D" id="3.40.50.300">
    <property type="entry name" value="P-loop containing nucleotide triphosphate hydrolases"/>
    <property type="match status" value="1"/>
</dbReference>
<dbReference type="PRINTS" id="PR00320">
    <property type="entry name" value="GPROTEINBRPT"/>
</dbReference>
<dbReference type="PROSITE" id="PS00678">
    <property type="entry name" value="WD_REPEATS_1"/>
    <property type="match status" value="1"/>
</dbReference>
<dbReference type="InterPro" id="IPR019775">
    <property type="entry name" value="WD40_repeat_CS"/>
</dbReference>
<dbReference type="SUPFAM" id="SSF141571">
    <property type="entry name" value="Pentapeptide repeat-like"/>
    <property type="match status" value="1"/>
</dbReference>
<dbReference type="Gene3D" id="2.130.10.10">
    <property type="entry name" value="YVTN repeat-like/Quinoprotein amine dehydrogenase"/>
    <property type="match status" value="5"/>
</dbReference>
<dbReference type="GO" id="GO:0005669">
    <property type="term" value="C:transcription factor TFIID complex"/>
    <property type="evidence" value="ECO:0007669"/>
    <property type="project" value="TreeGrafter"/>
</dbReference>
<dbReference type="PROSITE" id="PS50294">
    <property type="entry name" value="WD_REPEATS_REGION"/>
    <property type="match status" value="4"/>
</dbReference>
<dbReference type="Pfam" id="PF00805">
    <property type="entry name" value="Pentapeptide"/>
    <property type="match status" value="1"/>
</dbReference>
<evidence type="ECO:0008006" key="8">
    <source>
        <dbReference type="Google" id="ProtNLM"/>
    </source>
</evidence>
<reference evidence="6" key="2">
    <citation type="journal article" date="2022" name="Microbiol. Resour. Announc.">
        <title>Whole-Genome Sequence of Entomortierella parvispora E1425, a Mucoromycotan Fungus Associated with Burkholderiaceae-Related Endosymbiotic Bacteria.</title>
        <authorList>
            <person name="Herlambang A."/>
            <person name="Guo Y."/>
            <person name="Takashima Y."/>
            <person name="Narisawa K."/>
            <person name="Ohta H."/>
            <person name="Nishizawa T."/>
        </authorList>
    </citation>
    <scope>NUCLEOTIDE SEQUENCE</scope>
    <source>
        <strain evidence="6">E1425</strain>
    </source>
</reference>
<dbReference type="InterPro" id="IPR020472">
    <property type="entry name" value="WD40_PAC1"/>
</dbReference>
<feature type="domain" description="NACHT" evidence="4">
    <location>
        <begin position="574"/>
        <end position="679"/>
    </location>
</feature>
<evidence type="ECO:0000256" key="2">
    <source>
        <dbReference type="ARBA" id="ARBA00022737"/>
    </source>
</evidence>
<evidence type="ECO:0000256" key="1">
    <source>
        <dbReference type="ARBA" id="ARBA00022574"/>
    </source>
</evidence>
<accession>A0A9P3LYA2</accession>
<feature type="repeat" description="WD" evidence="3">
    <location>
        <begin position="1304"/>
        <end position="1345"/>
    </location>
</feature>
<keyword evidence="2" id="KW-0677">Repeat</keyword>
<evidence type="ECO:0000313" key="7">
    <source>
        <dbReference type="Proteomes" id="UP000827284"/>
    </source>
</evidence>
<dbReference type="PANTHER" id="PTHR19879:SF9">
    <property type="entry name" value="TRANSCRIPTION INITIATION FACTOR TFIID SUBUNIT 5"/>
    <property type="match status" value="1"/>
</dbReference>
<feature type="repeat" description="WD" evidence="3">
    <location>
        <begin position="1135"/>
        <end position="1169"/>
    </location>
</feature>
<dbReference type="InterPro" id="IPR015943">
    <property type="entry name" value="WD40/YVTN_repeat-like_dom_sf"/>
</dbReference>
<dbReference type="CDD" id="cd00200">
    <property type="entry name" value="WD40"/>
    <property type="match status" value="1"/>
</dbReference>
<dbReference type="InterPro" id="IPR007111">
    <property type="entry name" value="NACHT_NTPase"/>
</dbReference>
<keyword evidence="7" id="KW-1185">Reference proteome</keyword>
<dbReference type="SUPFAM" id="SSF50978">
    <property type="entry name" value="WD40 repeat-like"/>
    <property type="match status" value="3"/>
</dbReference>
<evidence type="ECO:0000259" key="4">
    <source>
        <dbReference type="Pfam" id="PF05729"/>
    </source>
</evidence>
<dbReference type="Pfam" id="PF05729">
    <property type="entry name" value="NACHT"/>
    <property type="match status" value="1"/>
</dbReference>
<dbReference type="Gene3D" id="2.160.20.80">
    <property type="entry name" value="E3 ubiquitin-protein ligase SopA"/>
    <property type="match status" value="1"/>
</dbReference>
<dbReference type="InterPro" id="IPR016024">
    <property type="entry name" value="ARM-type_fold"/>
</dbReference>
<dbReference type="InterPro" id="IPR056251">
    <property type="entry name" value="Arm_rpt_dom"/>
</dbReference>
<feature type="domain" description="Arm-like repeat" evidence="5">
    <location>
        <begin position="248"/>
        <end position="480"/>
    </location>
</feature>
<sequence length="1795" mass="200662">MHLESPSMTVPGSSKARESVPLNIIKSAKKAIRPLNKEDRSISNGVAAVHVELGKLQASSSGKTFAPTLTKQLASAPNVTVQPTLSSDIFPDNIFKLKEDIPLPKVGDRIDDTAQLVLAASLLANTPSPSSSPSQLEWARNMENFPIEKESIQRLIARMVDKFISHPSREFEAIKEIVTLAPVLSQEDYRRLLNCFLSDFGQAAILVVEILQGLIQLVEDAPLGYLQSDDMIKILRMIRARLEDPAHRESDHKPLLDILVGLKTREDPFLRYQALYAFQALQWVPDDETPIRAFLRHFTTVTGGIIKMSGVVHLNFSGLVGGANDIQETLGETIEFVKSAWEEVPDILEGGKGVFDSLKEGFISGRRHPWYIAVRGAQDLARTGQLANLNQLICESPCRQHPLFQWGICQLLAEVAIDPSWDIATRDRAVRFLKEMYLVNQNSTKHKNVRCWVLTILRTISDSSSPMGNEKIRNQCDSFIQDLDNTDGDMPFPHAYFFGDRLPFPKSYLLLKEVNNTPDLELHLHRLRHERCQEYDSTAIYIEPLSKENLQASGDNLTPLQTRVENFLASKNEVMLILGDSGAGKSTFGSRLERDLWNQYQSGGPIPLFIDLKTIDTPEKNDLVREHLTADNMFSPEQIDELKKSRQFILICDGYDECRKWWNLHTINRLNRPRQWMAKMLITCRSQYLVPDYRTYFEPQLEGNRRPLGLSGCYEEAVIVPFKMDQIKDYIDLHRQEPRAQQLFGDRTIWSTDRYLSQLTNLMDLVKNPFMLRLVLDILPSIAKDDRDLSAIKISRVQLYDEFVMQHFENEYLHLTNQRTFDKMDPDSLAAFELMGKNDFVLEGIEFSKRLALSIFESGGRLNAVEYSARDKGTWKDLFFDPESSAKVKLFRNSSQLDRRIAPQESIQRRGGLVRTKTVYSFVHRSILEYFFSCLVYDPNEDPEDVYPGSAAYHPLLVCLDSDASPSPVSDHPFGQHSLISEPSIIHFLAERADESSSFRAQLHTTIDLSKAEALVGRAAANAITILVKAGEHFNGADLRRIRIPGADLTGGFFDSANLQDANLNKVNFTQTWLREVDFSRSDMEGVIFGEKPFLESPGFRACASSPDGSMLAVGYASGDLRVYSTSNWTVLFSLDGHTDMVLSVSFSYSGRQLASGSADKTVRIWNLQQEVDCRVMQEHSAKVNCVAFSPDGTQLASASSDKTVRVWDADIGTLAFVFNASHDDVQTVAWFPDGEQLASGAKYGMLRLWSVSTRKVDRRLKVGLIDVQCISISPDGQRLVAGCKNDLHLWNFQTGADPEALVLKGHTGLVTAVAFSRNGHRIASSSLDRSVRLWDGQTGALISTWVAHSDSVHSLAFLNDREIASGTEKITRIWELDSKLGRPNTANDAFSDTGHLGIGIENAISSMAYSPDGQFVFSFSPSSREATRIVIDRGDGNYSIISTPETADPVKPELGPNDEIVLAESCDGTVMLWGVQERMLGIMGNRSNQSILQVCTDGVYVILVNNRSLVICEREDPTLQLLLDCFTSTDTRNLGDGSDILCKSSRAIVFSGCCKWITFSQFDGSVTLVDTRSGSERELAKHEGKCTAAVFSPNGHQLVTSCPGGDGENGTTFFWETLSAECTETWDSCIRVISYSPCGTMMAYAEGNVVYTWHFEEGTRTTVGEHDDKLNCIAWSSCGRWIASGSDDCNACLWKLQPKGFEPEWSRVAILRDFLRPVKCILWSPVDPSQFVTAGADRSFCVWRLVEEDNNIRVKLVCGSLPSRLAITGARISGVDGLGSIERELMLQRHAIEE</sequence>